<dbReference type="PANTHER" id="PTHR40055:SF1">
    <property type="entry name" value="TRANSCRIPTIONAL REGULATOR YGIV-RELATED"/>
    <property type="match status" value="1"/>
</dbReference>
<dbReference type="Pfam" id="PF06445">
    <property type="entry name" value="GyrI-like"/>
    <property type="match status" value="1"/>
</dbReference>
<gene>
    <name evidence="2" type="ORF">D7M11_05290</name>
</gene>
<sequence length="150" mass="16575">MFTIEAIPSCRIAYVRQVGPYGPANSQAMEALKSWARSRQLLVESAVLFGIPQDHPETTAPNKCRYDAGIVIPREYPLDDTVSDGELAGGDYAVFQAEHTAEGVQAAWAGIFPSLQQSHYQIDNKPIIERYTGRKLANHMCEICVPVKPL</sequence>
<dbReference type="RefSeq" id="WP_120746126.1">
    <property type="nucleotide sequence ID" value="NZ_RBAH01000003.1"/>
</dbReference>
<comment type="caution">
    <text evidence="2">The sequence shown here is derived from an EMBL/GenBank/DDBJ whole genome shotgun (WGS) entry which is preliminary data.</text>
</comment>
<proteinExistence type="predicted"/>
<protein>
    <submittedName>
        <fullName evidence="2">DNA gyrase inhibitor</fullName>
    </submittedName>
</protein>
<dbReference type="OrthoDB" id="5337216at2"/>
<dbReference type="Gene3D" id="3.20.80.10">
    <property type="entry name" value="Regulatory factor, effector binding domain"/>
    <property type="match status" value="1"/>
</dbReference>
<dbReference type="EMBL" id="RBAH01000003">
    <property type="protein sequence ID" value="RKN85757.1"/>
    <property type="molecule type" value="Genomic_DNA"/>
</dbReference>
<reference evidence="2 3" key="1">
    <citation type="journal article" date="2007" name="Int. J. Syst. Evol. Microbiol.">
        <title>Paenibacillus ginsengarvi sp. nov., isolated from soil from ginseng cultivation.</title>
        <authorList>
            <person name="Yoon M.H."/>
            <person name="Ten L.N."/>
            <person name="Im W.T."/>
        </authorList>
    </citation>
    <scope>NUCLEOTIDE SEQUENCE [LARGE SCALE GENOMIC DNA]</scope>
    <source>
        <strain evidence="2 3">KCTC 13059</strain>
    </source>
</reference>
<accession>A0A3B0CMY9</accession>
<dbReference type="PANTHER" id="PTHR40055">
    <property type="entry name" value="TRANSCRIPTIONAL REGULATOR YGIV-RELATED"/>
    <property type="match status" value="1"/>
</dbReference>
<dbReference type="AlphaFoldDB" id="A0A3B0CMY9"/>
<evidence type="ECO:0000313" key="3">
    <source>
        <dbReference type="Proteomes" id="UP000282311"/>
    </source>
</evidence>
<name>A0A3B0CMY9_9BACL</name>
<evidence type="ECO:0000313" key="2">
    <source>
        <dbReference type="EMBL" id="RKN85757.1"/>
    </source>
</evidence>
<dbReference type="SMART" id="SM00871">
    <property type="entry name" value="AraC_E_bind"/>
    <property type="match status" value="1"/>
</dbReference>
<dbReference type="SUPFAM" id="SSF55136">
    <property type="entry name" value="Probable bacterial effector-binding domain"/>
    <property type="match status" value="1"/>
</dbReference>
<dbReference type="InterPro" id="IPR029442">
    <property type="entry name" value="GyrI-like"/>
</dbReference>
<keyword evidence="3" id="KW-1185">Reference proteome</keyword>
<dbReference type="InterPro" id="IPR050908">
    <property type="entry name" value="SmbC-like"/>
</dbReference>
<organism evidence="2 3">
    <name type="scientific">Paenibacillus ginsengarvi</name>
    <dbReference type="NCBI Taxonomy" id="400777"/>
    <lineage>
        <taxon>Bacteria</taxon>
        <taxon>Bacillati</taxon>
        <taxon>Bacillota</taxon>
        <taxon>Bacilli</taxon>
        <taxon>Bacillales</taxon>
        <taxon>Paenibacillaceae</taxon>
        <taxon>Paenibacillus</taxon>
    </lineage>
</organism>
<dbReference type="InterPro" id="IPR010499">
    <property type="entry name" value="AraC_E-bd"/>
</dbReference>
<dbReference type="InterPro" id="IPR011256">
    <property type="entry name" value="Reg_factor_effector_dom_sf"/>
</dbReference>
<dbReference type="Proteomes" id="UP000282311">
    <property type="component" value="Unassembled WGS sequence"/>
</dbReference>
<evidence type="ECO:0000259" key="1">
    <source>
        <dbReference type="SMART" id="SM00871"/>
    </source>
</evidence>
<feature type="domain" description="AraC effector-binding" evidence="1">
    <location>
        <begin position="1"/>
        <end position="148"/>
    </location>
</feature>